<evidence type="ECO:0000256" key="1">
    <source>
        <dbReference type="ARBA" id="ARBA00012513"/>
    </source>
</evidence>
<dbReference type="InterPro" id="IPR000719">
    <property type="entry name" value="Prot_kinase_dom"/>
</dbReference>
<organism evidence="8 9">
    <name type="scientific">Streptomyces thermoalcalitolerans</name>
    <dbReference type="NCBI Taxonomy" id="65605"/>
    <lineage>
        <taxon>Bacteria</taxon>
        <taxon>Bacillati</taxon>
        <taxon>Actinomycetota</taxon>
        <taxon>Actinomycetes</taxon>
        <taxon>Kitasatosporales</taxon>
        <taxon>Streptomycetaceae</taxon>
        <taxon>Streptomyces</taxon>
    </lineage>
</organism>
<dbReference type="SMART" id="SM00220">
    <property type="entry name" value="S_TKc"/>
    <property type="match status" value="1"/>
</dbReference>
<dbReference type="PANTHER" id="PTHR43671">
    <property type="entry name" value="SERINE/THREONINE-PROTEIN KINASE NEK"/>
    <property type="match status" value="1"/>
</dbReference>
<protein>
    <recommendedName>
        <fullName evidence="1">non-specific serine/threonine protein kinase</fullName>
        <ecNumber evidence="1">2.7.11.1</ecNumber>
    </recommendedName>
</protein>
<feature type="compositionally biased region" description="Low complexity" evidence="6">
    <location>
        <begin position="442"/>
        <end position="454"/>
    </location>
</feature>
<evidence type="ECO:0000259" key="7">
    <source>
        <dbReference type="PROSITE" id="PS50011"/>
    </source>
</evidence>
<feature type="region of interest" description="Disordered" evidence="6">
    <location>
        <begin position="441"/>
        <end position="464"/>
    </location>
</feature>
<keyword evidence="3" id="KW-0547">Nucleotide-binding</keyword>
<evidence type="ECO:0000313" key="8">
    <source>
        <dbReference type="EMBL" id="GAA0920563.1"/>
    </source>
</evidence>
<sequence length="629" mass="67876">MAGPRIYPLSSDDPVQLGPYRLFGRLASGGMGRIYLARSGEGGQLVAVKTLLAEGVVSDADRRRFAREVTLAKRIDSAYTATVQDADPDAELPWMAIDYIAAPSLAELVRTAGHIPSSTARWIAAETAQALILLHSAGIVHRDLKPQNILLPLSGPRLIDFGISHATDITRTSLTLGTIAFTSPEQARGEPSTTASDVYSLGATVFYLVTGRPPYPEGEDTLALLARVSRGELDLTGLPKELAPLVRPCLAVDPADRPGTDEVLRECTRTQAELPSRADGSRFLPPRWTELIEAYARHGHALAEGGPAPEAPTVDQRTRAVPPPGPTRQYTRDVHIPERERRRKHEEQERGEAEPTEREEARRAQQERQRDTGAAAAIGQGVRSRASGAASAGGRTTGTAEPGLTAPTPPSGRGNGTDFWKGIAWVVAVLALFHVLPTILDSSNSSSGRSSPTYFPTPTPPRTLEPEDLAFAAVRAGDCLNTYSNGYGGWSSSVPERVHCDSADAYLRVTATKKTGTSDPDCPSGNGRGEWTHITATSTAITLCLTRQYRKGQCFPAKIDNDSVSADLMVVWSCSRDTVPQGYNQILQITGYFKAPRSLSGDICPSEPGHYFYYWLVDNKENLICAEIA</sequence>
<dbReference type="EMBL" id="BAAAHG010000034">
    <property type="protein sequence ID" value="GAA0920563.1"/>
    <property type="molecule type" value="Genomic_DNA"/>
</dbReference>
<feature type="compositionally biased region" description="Low complexity" evidence="6">
    <location>
        <begin position="383"/>
        <end position="400"/>
    </location>
</feature>
<dbReference type="RefSeq" id="WP_344051525.1">
    <property type="nucleotide sequence ID" value="NZ_BAAAHG010000034.1"/>
</dbReference>
<reference evidence="8 9" key="1">
    <citation type="journal article" date="2019" name="Int. J. Syst. Evol. Microbiol.">
        <title>The Global Catalogue of Microorganisms (GCM) 10K type strain sequencing project: providing services to taxonomists for standard genome sequencing and annotation.</title>
        <authorList>
            <consortium name="The Broad Institute Genomics Platform"/>
            <consortium name="The Broad Institute Genome Sequencing Center for Infectious Disease"/>
            <person name="Wu L."/>
            <person name="Ma J."/>
        </authorList>
    </citation>
    <scope>NUCLEOTIDE SEQUENCE [LARGE SCALE GENOMIC DNA]</scope>
    <source>
        <strain evidence="8 9">JCM 10673</strain>
    </source>
</reference>
<dbReference type="EC" id="2.7.11.1" evidence="1"/>
<dbReference type="Gene3D" id="1.10.510.10">
    <property type="entry name" value="Transferase(Phosphotransferase) domain 1"/>
    <property type="match status" value="1"/>
</dbReference>
<evidence type="ECO:0000256" key="4">
    <source>
        <dbReference type="ARBA" id="ARBA00022777"/>
    </source>
</evidence>
<evidence type="ECO:0000256" key="6">
    <source>
        <dbReference type="SAM" id="MobiDB-lite"/>
    </source>
</evidence>
<dbReference type="SUPFAM" id="SSF56112">
    <property type="entry name" value="Protein kinase-like (PK-like)"/>
    <property type="match status" value="1"/>
</dbReference>
<feature type="domain" description="Protein kinase" evidence="7">
    <location>
        <begin position="20"/>
        <end position="274"/>
    </location>
</feature>
<keyword evidence="2" id="KW-0808">Transferase</keyword>
<dbReference type="Pfam" id="PF00069">
    <property type="entry name" value="Pkinase"/>
    <property type="match status" value="1"/>
</dbReference>
<dbReference type="PANTHER" id="PTHR43671:SF13">
    <property type="entry name" value="SERINE_THREONINE-PROTEIN KINASE NEK2"/>
    <property type="match status" value="1"/>
</dbReference>
<gene>
    <name evidence="8" type="ORF">GCM10009549_39180</name>
</gene>
<dbReference type="InterPro" id="IPR011009">
    <property type="entry name" value="Kinase-like_dom_sf"/>
</dbReference>
<name>A0ABN1P0R8_9ACTN</name>
<keyword evidence="9" id="KW-1185">Reference proteome</keyword>
<keyword evidence="5" id="KW-0067">ATP-binding</keyword>
<evidence type="ECO:0000256" key="2">
    <source>
        <dbReference type="ARBA" id="ARBA00022679"/>
    </source>
</evidence>
<dbReference type="PROSITE" id="PS50011">
    <property type="entry name" value="PROTEIN_KINASE_DOM"/>
    <property type="match status" value="1"/>
</dbReference>
<proteinExistence type="predicted"/>
<dbReference type="InterPro" id="IPR008271">
    <property type="entry name" value="Ser/Thr_kinase_AS"/>
</dbReference>
<dbReference type="Gene3D" id="3.30.200.20">
    <property type="entry name" value="Phosphorylase Kinase, domain 1"/>
    <property type="match status" value="1"/>
</dbReference>
<dbReference type="Proteomes" id="UP001501005">
    <property type="component" value="Unassembled WGS sequence"/>
</dbReference>
<feature type="compositionally biased region" description="Low complexity" evidence="6">
    <location>
        <begin position="303"/>
        <end position="312"/>
    </location>
</feature>
<feature type="compositionally biased region" description="Basic and acidic residues" evidence="6">
    <location>
        <begin position="330"/>
        <end position="371"/>
    </location>
</feature>
<dbReference type="CDD" id="cd14014">
    <property type="entry name" value="STKc_PknB_like"/>
    <property type="match status" value="1"/>
</dbReference>
<comment type="caution">
    <text evidence="8">The sequence shown here is derived from an EMBL/GenBank/DDBJ whole genome shotgun (WGS) entry which is preliminary data.</text>
</comment>
<feature type="region of interest" description="Disordered" evidence="6">
    <location>
        <begin position="302"/>
        <end position="415"/>
    </location>
</feature>
<evidence type="ECO:0000313" key="9">
    <source>
        <dbReference type="Proteomes" id="UP001501005"/>
    </source>
</evidence>
<accession>A0ABN1P0R8</accession>
<evidence type="ECO:0000256" key="3">
    <source>
        <dbReference type="ARBA" id="ARBA00022741"/>
    </source>
</evidence>
<dbReference type="InterPro" id="IPR050660">
    <property type="entry name" value="NEK_Ser/Thr_kinase"/>
</dbReference>
<dbReference type="PROSITE" id="PS00108">
    <property type="entry name" value="PROTEIN_KINASE_ST"/>
    <property type="match status" value="1"/>
</dbReference>
<keyword evidence="4" id="KW-0418">Kinase</keyword>
<evidence type="ECO:0000256" key="5">
    <source>
        <dbReference type="ARBA" id="ARBA00022840"/>
    </source>
</evidence>